<gene>
    <name evidence="3" type="ORF">FEM33_17000</name>
</gene>
<sequence>MKNNIRFKRLIKFLLALIVFAHASVLAQPAIQWQKTIGGNQYDQVNAIISTSDGGYILGGYSNSLISGDKSEEIPYGQSYWIVKVTADGIKEWDKTIGQGNNGDDQLTSVLETDDGG</sequence>
<keyword evidence="2" id="KW-0732">Signal</keyword>
<dbReference type="AlphaFoldDB" id="A0A5M8QSY1"/>
<evidence type="ECO:0000313" key="3">
    <source>
        <dbReference type="EMBL" id="KAA6438388.1"/>
    </source>
</evidence>
<dbReference type="EMBL" id="VBSN01000049">
    <property type="protein sequence ID" value="KAA6438388.1"/>
    <property type="molecule type" value="Genomic_DNA"/>
</dbReference>
<comment type="caution">
    <text evidence="3">The sequence shown here is derived from an EMBL/GenBank/DDBJ whole genome shotgun (WGS) entry which is preliminary data.</text>
</comment>
<feature type="compositionally biased region" description="Polar residues" evidence="1">
    <location>
        <begin position="98"/>
        <end position="111"/>
    </location>
</feature>
<evidence type="ECO:0000256" key="2">
    <source>
        <dbReference type="SAM" id="SignalP"/>
    </source>
</evidence>
<protein>
    <recommendedName>
        <fullName evidence="5">T9SS C-terminal target domain-containing protein</fullName>
    </recommendedName>
</protein>
<evidence type="ECO:0000313" key="4">
    <source>
        <dbReference type="Proteomes" id="UP000323994"/>
    </source>
</evidence>
<dbReference type="PANTHER" id="PTHR42754:SF1">
    <property type="entry name" value="LIPOPROTEIN"/>
    <property type="match status" value="1"/>
</dbReference>
<proteinExistence type="predicted"/>
<evidence type="ECO:0008006" key="5">
    <source>
        <dbReference type="Google" id="ProtNLM"/>
    </source>
</evidence>
<evidence type="ECO:0000256" key="1">
    <source>
        <dbReference type="SAM" id="MobiDB-lite"/>
    </source>
</evidence>
<organism evidence="3 4">
    <name type="scientific">Dyadobacter flavalbus</name>
    <dbReference type="NCBI Taxonomy" id="2579942"/>
    <lineage>
        <taxon>Bacteria</taxon>
        <taxon>Pseudomonadati</taxon>
        <taxon>Bacteroidota</taxon>
        <taxon>Cytophagia</taxon>
        <taxon>Cytophagales</taxon>
        <taxon>Spirosomataceae</taxon>
        <taxon>Dyadobacter</taxon>
    </lineage>
</organism>
<reference evidence="3 4" key="1">
    <citation type="submission" date="2019-05" db="EMBL/GenBank/DDBJ databases">
        <authorList>
            <person name="Qu J.-H."/>
        </authorList>
    </citation>
    <scope>NUCLEOTIDE SEQUENCE [LARGE SCALE GENOMIC DNA]</scope>
    <source>
        <strain evidence="3 4">NS28</strain>
    </source>
</reference>
<dbReference type="RefSeq" id="WP_139013191.1">
    <property type="nucleotide sequence ID" value="NZ_VBSN01000049.1"/>
</dbReference>
<keyword evidence="4" id="KW-1185">Reference proteome</keyword>
<feature type="region of interest" description="Disordered" evidence="1">
    <location>
        <begin position="96"/>
        <end position="117"/>
    </location>
</feature>
<accession>A0A5M8QSY1</accession>
<dbReference type="Proteomes" id="UP000323994">
    <property type="component" value="Unassembled WGS sequence"/>
</dbReference>
<feature type="signal peptide" evidence="2">
    <location>
        <begin position="1"/>
        <end position="23"/>
    </location>
</feature>
<dbReference type="OrthoDB" id="9811934at2"/>
<feature type="chain" id="PRO_5024444212" description="T9SS C-terminal target domain-containing protein" evidence="2">
    <location>
        <begin position="24"/>
        <end position="117"/>
    </location>
</feature>
<dbReference type="PANTHER" id="PTHR42754">
    <property type="entry name" value="ENDOGLUCANASE"/>
    <property type="match status" value="1"/>
</dbReference>
<name>A0A5M8QSY1_9BACT</name>